<feature type="transmembrane region" description="Helical" evidence="6">
    <location>
        <begin position="29"/>
        <end position="50"/>
    </location>
</feature>
<keyword evidence="3 6" id="KW-0812">Transmembrane</keyword>
<dbReference type="AlphaFoldDB" id="A0A9E9LKZ4"/>
<evidence type="ECO:0000256" key="6">
    <source>
        <dbReference type="SAM" id="Phobius"/>
    </source>
</evidence>
<comment type="subcellular location">
    <subcellularLocation>
        <location evidence="1">Cell membrane</location>
        <topology evidence="1">Multi-pass membrane protein</topology>
    </subcellularLocation>
</comment>
<evidence type="ECO:0000313" key="8">
    <source>
        <dbReference type="EMBL" id="WAV97223.1"/>
    </source>
</evidence>
<evidence type="ECO:0000256" key="5">
    <source>
        <dbReference type="ARBA" id="ARBA00023136"/>
    </source>
</evidence>
<dbReference type="Proteomes" id="UP001164819">
    <property type="component" value="Chromosome"/>
</dbReference>
<dbReference type="EMBL" id="CP098248">
    <property type="protein sequence ID" value="WAV97223.1"/>
    <property type="molecule type" value="Genomic_DNA"/>
</dbReference>
<accession>A0A9E9LKZ4</accession>
<keyword evidence="9" id="KW-1185">Reference proteome</keyword>
<keyword evidence="2" id="KW-1003">Cell membrane</keyword>
<keyword evidence="4 6" id="KW-1133">Transmembrane helix</keyword>
<keyword evidence="5 6" id="KW-0472">Membrane</keyword>
<evidence type="ECO:0000256" key="1">
    <source>
        <dbReference type="ARBA" id="ARBA00004651"/>
    </source>
</evidence>
<gene>
    <name evidence="8" type="ORF">NB645_00195</name>
    <name evidence="7" type="ORF">NB646_01380</name>
</gene>
<name>A0A9E9LKZ4_9BURK</name>
<protein>
    <submittedName>
        <fullName evidence="7">ATP synthase subunit I</fullName>
    </submittedName>
</protein>
<reference evidence="7" key="2">
    <citation type="journal article" date="2022" name="Front. Microbiol.">
        <title>New perspectives on an old grouping: The genomic and phenotypic variability of Oxalobacter formigenes and the implications for calcium oxalate stone prevention.</title>
        <authorList>
            <person name="Chmiel J.A."/>
            <person name="Carr C."/>
            <person name="Stuivenberg G.A."/>
            <person name="Venema R."/>
            <person name="Chanyi R.M."/>
            <person name="Al K.F."/>
            <person name="Giguere D."/>
            <person name="Say H."/>
            <person name="Akouris P.P."/>
            <person name="Dominguez Romero S.A."/>
            <person name="Kwong A."/>
            <person name="Tai V."/>
            <person name="Koval S.F."/>
            <person name="Razvi H."/>
            <person name="Bjazevic J."/>
            <person name="Burton J.P."/>
        </authorList>
    </citation>
    <scope>NUCLEOTIDE SEQUENCE</scope>
    <source>
        <strain evidence="7">OxK</strain>
    </source>
</reference>
<sequence>MRRVVLRQLAIAAVIAVIAVIIGGKPAGVSSILAALCFIVPNAIFVLFFYLGIRGTGPANLVLFAVIEFAKIVLTIGCVCLVFLAYKDINWIAFTVSFVISFKSYIFLLSKLKS</sequence>
<evidence type="ECO:0000256" key="3">
    <source>
        <dbReference type="ARBA" id="ARBA00022692"/>
    </source>
</evidence>
<evidence type="ECO:0000256" key="4">
    <source>
        <dbReference type="ARBA" id="ARBA00022989"/>
    </source>
</evidence>
<organism evidence="7">
    <name type="scientific">Oxalobacter aliiformigenes</name>
    <dbReference type="NCBI Taxonomy" id="2946593"/>
    <lineage>
        <taxon>Bacteria</taxon>
        <taxon>Pseudomonadati</taxon>
        <taxon>Pseudomonadota</taxon>
        <taxon>Betaproteobacteria</taxon>
        <taxon>Burkholderiales</taxon>
        <taxon>Oxalobacteraceae</taxon>
        <taxon>Oxalobacter</taxon>
    </lineage>
</organism>
<dbReference type="GO" id="GO:0005886">
    <property type="term" value="C:plasma membrane"/>
    <property type="evidence" value="ECO:0007669"/>
    <property type="project" value="UniProtKB-SubCell"/>
</dbReference>
<evidence type="ECO:0000313" key="7">
    <source>
        <dbReference type="EMBL" id="WAV91447.1"/>
    </source>
</evidence>
<feature type="transmembrane region" description="Helical" evidence="6">
    <location>
        <begin position="62"/>
        <end position="85"/>
    </location>
</feature>
<dbReference type="RefSeq" id="WP_269264692.1">
    <property type="nucleotide sequence ID" value="NZ_CP098248.1"/>
</dbReference>
<proteinExistence type="predicted"/>
<feature type="transmembrane region" description="Helical" evidence="6">
    <location>
        <begin position="91"/>
        <end position="109"/>
    </location>
</feature>
<dbReference type="EMBL" id="CP098251">
    <property type="protein sequence ID" value="WAV91447.1"/>
    <property type="molecule type" value="Genomic_DNA"/>
</dbReference>
<dbReference type="Proteomes" id="UP001164794">
    <property type="component" value="Chromosome"/>
</dbReference>
<evidence type="ECO:0000313" key="9">
    <source>
        <dbReference type="Proteomes" id="UP001164794"/>
    </source>
</evidence>
<dbReference type="Pfam" id="PF03899">
    <property type="entry name" value="ATP-synt_I"/>
    <property type="match status" value="1"/>
</dbReference>
<evidence type="ECO:0000256" key="2">
    <source>
        <dbReference type="ARBA" id="ARBA00022475"/>
    </source>
</evidence>
<reference evidence="8" key="1">
    <citation type="journal article" date="2022" name="Front. Microbiol.">
        <title>New perspectives on an old grouping: The genomic and phenotypic variability of Oxalobacter formigenes and the implications for calcium oxalate stone prevention.</title>
        <authorList>
            <person name="Chmiel J.A."/>
            <person name="Carr C."/>
            <person name="Stuivenberg G.A."/>
            <person name="Venema R."/>
            <person name="Chanyi R.M."/>
            <person name="Al K.F."/>
            <person name="Giguere D."/>
            <person name="Say H."/>
            <person name="Akouris P.P."/>
            <person name="Dominguez Romero S.A."/>
            <person name="Kwong A."/>
            <person name="Tai V."/>
            <person name="Koval S.F."/>
            <person name="Razvi H."/>
            <person name="Bjazevic J."/>
            <person name="Burton J.P."/>
        </authorList>
    </citation>
    <scope>NUCLEOTIDE SEQUENCE</scope>
    <source>
        <strain evidence="8">HOxNP-1</strain>
    </source>
</reference>
<dbReference type="InterPro" id="IPR005598">
    <property type="entry name" value="ATP_synth_I"/>
</dbReference>